<dbReference type="Pfam" id="PF01344">
    <property type="entry name" value="Kelch_1"/>
    <property type="match status" value="2"/>
</dbReference>
<dbReference type="PROSITE" id="PS50097">
    <property type="entry name" value="BTB"/>
    <property type="match status" value="1"/>
</dbReference>
<dbReference type="CDD" id="cd18247">
    <property type="entry name" value="BTB_POZ_KLHL18"/>
    <property type="match status" value="1"/>
</dbReference>
<dbReference type="InterPro" id="IPR006652">
    <property type="entry name" value="Kelch_1"/>
</dbReference>
<proteinExistence type="predicted"/>
<dbReference type="PANTHER" id="PTHR24412">
    <property type="entry name" value="KELCH PROTEIN"/>
    <property type="match status" value="1"/>
</dbReference>
<dbReference type="EMBL" id="QKKF02004374">
    <property type="protein sequence ID" value="RZF47385.1"/>
    <property type="molecule type" value="Genomic_DNA"/>
</dbReference>
<dbReference type="Gene3D" id="2.120.10.80">
    <property type="entry name" value="Kelch-type beta propeller"/>
    <property type="match status" value="1"/>
</dbReference>
<accession>A0A482XMM4</accession>
<evidence type="ECO:0000256" key="6">
    <source>
        <dbReference type="ARBA" id="ARBA00023203"/>
    </source>
</evidence>
<evidence type="ECO:0000256" key="7">
    <source>
        <dbReference type="ARBA" id="ARBA00043912"/>
    </source>
</evidence>
<comment type="function">
    <text evidence="7">Probable substrate-specific adapter of an E3 ubiquitin-protein ligase complex which mediates the ubiquitination and subsequent proteasomal degradation of target proteins. May have a role in synapse differentiation and growth.</text>
</comment>
<evidence type="ECO:0000256" key="5">
    <source>
        <dbReference type="ARBA" id="ARBA00022786"/>
    </source>
</evidence>
<dbReference type="UniPathway" id="UPA00143"/>
<protein>
    <recommendedName>
        <fullName evidence="2">Kelch-like protein diablo</fullName>
    </recommendedName>
</protein>
<dbReference type="SMART" id="SM00875">
    <property type="entry name" value="BACK"/>
    <property type="match status" value="1"/>
</dbReference>
<organism evidence="9 10">
    <name type="scientific">Laodelphax striatellus</name>
    <name type="common">Small brown planthopper</name>
    <name type="synonym">Delphax striatella</name>
    <dbReference type="NCBI Taxonomy" id="195883"/>
    <lineage>
        <taxon>Eukaryota</taxon>
        <taxon>Metazoa</taxon>
        <taxon>Ecdysozoa</taxon>
        <taxon>Arthropoda</taxon>
        <taxon>Hexapoda</taxon>
        <taxon>Insecta</taxon>
        <taxon>Pterygota</taxon>
        <taxon>Neoptera</taxon>
        <taxon>Paraneoptera</taxon>
        <taxon>Hemiptera</taxon>
        <taxon>Auchenorrhyncha</taxon>
        <taxon>Fulgoroidea</taxon>
        <taxon>Delphacidae</taxon>
        <taxon>Criomorphinae</taxon>
        <taxon>Laodelphax</taxon>
    </lineage>
</organism>
<dbReference type="InterPro" id="IPR017096">
    <property type="entry name" value="BTB-kelch_protein"/>
</dbReference>
<dbReference type="SMART" id="SM00612">
    <property type="entry name" value="Kelch"/>
    <property type="match status" value="6"/>
</dbReference>
<name>A0A482XMM4_LAOST</name>
<keyword evidence="5" id="KW-0833">Ubl conjugation pathway</keyword>
<evidence type="ECO:0000256" key="4">
    <source>
        <dbReference type="ARBA" id="ARBA00022737"/>
    </source>
</evidence>
<dbReference type="FunFam" id="1.25.40.420:FF:000001">
    <property type="entry name" value="Kelch-like family member 12"/>
    <property type="match status" value="1"/>
</dbReference>
<dbReference type="Proteomes" id="UP000291343">
    <property type="component" value="Unassembled WGS sequence"/>
</dbReference>
<dbReference type="InterPro" id="IPR011705">
    <property type="entry name" value="BACK"/>
</dbReference>
<dbReference type="InterPro" id="IPR000210">
    <property type="entry name" value="BTB/POZ_dom"/>
</dbReference>
<dbReference type="InterPro" id="IPR015915">
    <property type="entry name" value="Kelch-typ_b-propeller"/>
</dbReference>
<dbReference type="STRING" id="195883.A0A482XMM4"/>
<dbReference type="SUPFAM" id="SSF50965">
    <property type="entry name" value="Galactose oxidase, central domain"/>
    <property type="match status" value="1"/>
</dbReference>
<comment type="caution">
    <text evidence="9">The sequence shown here is derived from an EMBL/GenBank/DDBJ whole genome shotgun (WGS) entry which is preliminary data.</text>
</comment>
<dbReference type="InterPro" id="IPR011333">
    <property type="entry name" value="SKP1/BTB/POZ_sf"/>
</dbReference>
<dbReference type="SMART" id="SM00225">
    <property type="entry name" value="BTB"/>
    <property type="match status" value="1"/>
</dbReference>
<keyword evidence="3" id="KW-0880">Kelch repeat</keyword>
<dbReference type="Pfam" id="PF00651">
    <property type="entry name" value="BTB"/>
    <property type="match status" value="1"/>
</dbReference>
<dbReference type="InterPro" id="IPR030603">
    <property type="entry name" value="KLHL18_BTB/POZ"/>
</dbReference>
<dbReference type="Pfam" id="PF24681">
    <property type="entry name" value="Kelch_KLHDC2_KLHL20_DRC7"/>
    <property type="match status" value="1"/>
</dbReference>
<dbReference type="SMR" id="A0A482XMM4"/>
<evidence type="ECO:0000313" key="10">
    <source>
        <dbReference type="Proteomes" id="UP000291343"/>
    </source>
</evidence>
<dbReference type="OrthoDB" id="45365at2759"/>
<evidence type="ECO:0000256" key="2">
    <source>
        <dbReference type="ARBA" id="ARBA00013699"/>
    </source>
</evidence>
<dbReference type="InParanoid" id="A0A482XMM4"/>
<dbReference type="Pfam" id="PF07707">
    <property type="entry name" value="BACK"/>
    <property type="match status" value="1"/>
</dbReference>
<gene>
    <name evidence="9" type="ORF">LSTR_LSTR009124</name>
</gene>
<reference evidence="9 10" key="1">
    <citation type="journal article" date="2017" name="Gigascience">
        <title>Genome sequence of the small brown planthopper, Laodelphax striatellus.</title>
        <authorList>
            <person name="Zhu J."/>
            <person name="Jiang F."/>
            <person name="Wang X."/>
            <person name="Yang P."/>
            <person name="Bao Y."/>
            <person name="Zhao W."/>
            <person name="Wang W."/>
            <person name="Lu H."/>
            <person name="Wang Q."/>
            <person name="Cui N."/>
            <person name="Li J."/>
            <person name="Chen X."/>
            <person name="Luo L."/>
            <person name="Yu J."/>
            <person name="Kang L."/>
            <person name="Cui F."/>
        </authorList>
    </citation>
    <scope>NUCLEOTIDE SEQUENCE [LARGE SCALE GENOMIC DNA]</scope>
    <source>
        <strain evidence="9">Lst14</strain>
    </source>
</reference>
<comment type="pathway">
    <text evidence="1">Protein modification; protein ubiquitination.</text>
</comment>
<dbReference type="PIRSF" id="PIRSF037037">
    <property type="entry name" value="Kelch-like_protein_gigaxonin"/>
    <property type="match status" value="1"/>
</dbReference>
<dbReference type="AlphaFoldDB" id="A0A482XMM4"/>
<keyword evidence="10" id="KW-1185">Reference proteome</keyword>
<evidence type="ECO:0000313" key="9">
    <source>
        <dbReference type="EMBL" id="RZF47385.1"/>
    </source>
</evidence>
<evidence type="ECO:0000256" key="3">
    <source>
        <dbReference type="ARBA" id="ARBA00022441"/>
    </source>
</evidence>
<feature type="domain" description="BTB" evidence="8">
    <location>
        <begin position="65"/>
        <end position="132"/>
    </location>
</feature>
<dbReference type="SUPFAM" id="SSF54695">
    <property type="entry name" value="POZ domain"/>
    <property type="match status" value="1"/>
</dbReference>
<evidence type="ECO:0000259" key="8">
    <source>
        <dbReference type="PROSITE" id="PS50097"/>
    </source>
</evidence>
<sequence>MDGLLNNCSALNEINSFENDMKMRYMITKSTLASESDECVIFQQLDMFSQGFPLMEEIRRQGKLCDVTLKVDDQSFSGHRIVLAATIPYFHAMFTHDMVESKQRDITIHGIDAVALEALVNFAYSGRVTINTANVQSLMVGASFLQFPRVRNACADFLKKRFHPHNVLGIRQFADTLGCVMLVESADKYIQQYFHDVSLSDEYLTLTSGELLDIVKRDELHVISEEQVFEAIMRWVKKDQELRSKDLPHLLSTVRMPLLTPHYLADRVATEELIRTSHECRDLLDEARDYHLMPERRPLLQSFRTRPRCCNYIMGHIFAVGGLTKSGDSLSTVEVFDPIAGRWQLAEAMSMLRSRVGVAVLKNWLYAFGGYNGSERLSTVEVFDPIKKTWSKVSPMHCKRSAVGAAALNDRLYVCGGYDGVSSLNTVECYNPERDEWTIINSMQKHRSAGGVIAFKGYVYALGGHDGLSIFDSVERYDPQTGQWSSVTPMMTKRCRLGVATLNSKLYVCGGYDGATFLQTVEMYDPMTDKWKFVSPMNVMRSRVALAANMGKLWAIGGYDGVTNLATVEVYDPTTDSWSFVASMCAHEGGVGVGVIPVCKLE</sequence>
<dbReference type="PANTHER" id="PTHR24412:SF497">
    <property type="entry name" value="KELCH-LIKE PROTEIN 18"/>
    <property type="match status" value="1"/>
</dbReference>
<dbReference type="FunCoup" id="A0A482XMM4">
    <property type="interactions" value="344"/>
</dbReference>
<dbReference type="PRINTS" id="PR00501">
    <property type="entry name" value="KELCHREPEAT"/>
</dbReference>
<dbReference type="Gene3D" id="1.25.40.420">
    <property type="match status" value="1"/>
</dbReference>
<dbReference type="GO" id="GO:0003779">
    <property type="term" value="F:actin binding"/>
    <property type="evidence" value="ECO:0007669"/>
    <property type="project" value="UniProtKB-KW"/>
</dbReference>
<keyword evidence="6" id="KW-0009">Actin-binding</keyword>
<dbReference type="GO" id="GO:0016567">
    <property type="term" value="P:protein ubiquitination"/>
    <property type="evidence" value="ECO:0007669"/>
    <property type="project" value="UniProtKB-UniPathway"/>
</dbReference>
<keyword evidence="4" id="KW-0677">Repeat</keyword>
<evidence type="ECO:0000256" key="1">
    <source>
        <dbReference type="ARBA" id="ARBA00004906"/>
    </source>
</evidence>
<dbReference type="InterPro" id="IPR011043">
    <property type="entry name" value="Gal_Oxase/kelch_b-propeller"/>
</dbReference>
<dbReference type="Gene3D" id="3.30.710.10">
    <property type="entry name" value="Potassium Channel Kv1.1, Chain A"/>
    <property type="match status" value="1"/>
</dbReference>